<evidence type="ECO:0000259" key="9">
    <source>
        <dbReference type="Pfam" id="PF01648"/>
    </source>
</evidence>
<dbReference type="GO" id="GO:0008897">
    <property type="term" value="F:holo-[acyl-carrier-protein] synthase activity"/>
    <property type="evidence" value="ECO:0007669"/>
    <property type="project" value="UniProtKB-UniRule"/>
</dbReference>
<dbReference type="OrthoDB" id="517356at2"/>
<evidence type="ECO:0000313" key="11">
    <source>
        <dbReference type="Proteomes" id="UP000287605"/>
    </source>
</evidence>
<dbReference type="EMBL" id="NGKA01000006">
    <property type="protein sequence ID" value="RSU13092.1"/>
    <property type="molecule type" value="Genomic_DNA"/>
</dbReference>
<comment type="caution">
    <text evidence="10">The sequence shown here is derived from an EMBL/GenBank/DDBJ whole genome shotgun (WGS) entry which is preliminary data.</text>
</comment>
<organism evidence="10 11">
    <name type="scientific">Vagococcus elongatus</name>
    <dbReference type="NCBI Taxonomy" id="180344"/>
    <lineage>
        <taxon>Bacteria</taxon>
        <taxon>Bacillati</taxon>
        <taxon>Bacillota</taxon>
        <taxon>Bacilli</taxon>
        <taxon>Lactobacillales</taxon>
        <taxon>Enterococcaceae</taxon>
        <taxon>Vagococcus</taxon>
    </lineage>
</organism>
<dbReference type="Gene3D" id="3.90.470.20">
    <property type="entry name" value="4'-phosphopantetheinyl transferase domain"/>
    <property type="match status" value="1"/>
</dbReference>
<feature type="domain" description="4'-phosphopantetheinyl transferase" evidence="9">
    <location>
        <begin position="5"/>
        <end position="105"/>
    </location>
</feature>
<comment type="cofactor">
    <cofactor evidence="8">
        <name>Mg(2+)</name>
        <dbReference type="ChEBI" id="CHEBI:18420"/>
    </cofactor>
</comment>
<feature type="binding site" evidence="8">
    <location>
        <position position="59"/>
    </location>
    <ligand>
        <name>Mg(2+)</name>
        <dbReference type="ChEBI" id="CHEBI:18420"/>
    </ligand>
</feature>
<dbReference type="InterPro" id="IPR037143">
    <property type="entry name" value="4-PPantetheinyl_Trfase_dom_sf"/>
</dbReference>
<name>A0A430AYE6_9ENTE</name>
<keyword evidence="4 8" id="KW-0276">Fatty acid metabolism</keyword>
<comment type="similarity">
    <text evidence="8">Belongs to the P-Pant transferase superfamily. AcpS family.</text>
</comment>
<evidence type="ECO:0000256" key="7">
    <source>
        <dbReference type="ARBA" id="ARBA00023160"/>
    </source>
</evidence>
<dbReference type="EC" id="2.7.8.7" evidence="8"/>
<protein>
    <recommendedName>
        <fullName evidence="8">Holo-[acyl-carrier-protein] synthase</fullName>
        <shortName evidence="8">Holo-ACP synthase</shortName>
        <ecNumber evidence="8">2.7.8.7</ecNumber>
    </recommendedName>
    <alternativeName>
        <fullName evidence="8">4'-phosphopantetheinyl transferase AcpS</fullName>
    </alternativeName>
</protein>
<accession>A0A430AYE6</accession>
<dbReference type="InterPro" id="IPR002582">
    <property type="entry name" value="ACPS"/>
</dbReference>
<reference evidence="10 11" key="1">
    <citation type="submission" date="2017-05" db="EMBL/GenBank/DDBJ databases">
        <title>Vagococcus spp. assemblies.</title>
        <authorList>
            <person name="Gulvik C.A."/>
        </authorList>
    </citation>
    <scope>NUCLEOTIDE SEQUENCE [LARGE SCALE GENOMIC DNA]</scope>
    <source>
        <strain evidence="10 11">CCUG 51432</strain>
    </source>
</reference>
<keyword evidence="3 8" id="KW-0479">Metal-binding</keyword>
<keyword evidence="6 8" id="KW-0443">Lipid metabolism</keyword>
<comment type="catalytic activity">
    <reaction evidence="8">
        <text>apo-[ACP] + CoA = holo-[ACP] + adenosine 3',5'-bisphosphate + H(+)</text>
        <dbReference type="Rhea" id="RHEA:12068"/>
        <dbReference type="Rhea" id="RHEA-COMP:9685"/>
        <dbReference type="Rhea" id="RHEA-COMP:9690"/>
        <dbReference type="ChEBI" id="CHEBI:15378"/>
        <dbReference type="ChEBI" id="CHEBI:29999"/>
        <dbReference type="ChEBI" id="CHEBI:57287"/>
        <dbReference type="ChEBI" id="CHEBI:58343"/>
        <dbReference type="ChEBI" id="CHEBI:64479"/>
        <dbReference type="EC" id="2.7.8.7"/>
    </reaction>
</comment>
<comment type="function">
    <text evidence="8">Transfers the 4'-phosphopantetheine moiety from coenzyme A to a Ser of acyl-carrier-protein.</text>
</comment>
<evidence type="ECO:0000256" key="1">
    <source>
        <dbReference type="ARBA" id="ARBA00022516"/>
    </source>
</evidence>
<feature type="binding site" evidence="8">
    <location>
        <position position="9"/>
    </location>
    <ligand>
        <name>Mg(2+)</name>
        <dbReference type="ChEBI" id="CHEBI:18420"/>
    </ligand>
</feature>
<keyword evidence="8" id="KW-0963">Cytoplasm</keyword>
<proteinExistence type="inferred from homology"/>
<dbReference type="AlphaFoldDB" id="A0A430AYE6"/>
<evidence type="ECO:0000256" key="6">
    <source>
        <dbReference type="ARBA" id="ARBA00023098"/>
    </source>
</evidence>
<keyword evidence="2 8" id="KW-0808">Transferase</keyword>
<gene>
    <name evidence="8" type="primary">acpS</name>
    <name evidence="10" type="ORF">CBF29_05330</name>
</gene>
<evidence type="ECO:0000256" key="5">
    <source>
        <dbReference type="ARBA" id="ARBA00022842"/>
    </source>
</evidence>
<dbReference type="Pfam" id="PF01648">
    <property type="entry name" value="ACPS"/>
    <property type="match status" value="1"/>
</dbReference>
<dbReference type="HAMAP" id="MF_00101">
    <property type="entry name" value="AcpS"/>
    <property type="match status" value="1"/>
</dbReference>
<sequence>MSIYGIGIDVADISRIKKILQTNPAFVKRVLTEKELELFEALGEKRQAEFFAGRFACKEAFSKAWGTGIGVLGLQDIEILNERSGKPVVTRSPFEGKVHVSISHSDLVAVGQIILEEIKK</sequence>
<keyword evidence="5 8" id="KW-0460">Magnesium</keyword>
<keyword evidence="1 8" id="KW-0444">Lipid biosynthesis</keyword>
<dbReference type="Proteomes" id="UP000287605">
    <property type="component" value="Unassembled WGS sequence"/>
</dbReference>
<dbReference type="GO" id="GO:0005737">
    <property type="term" value="C:cytoplasm"/>
    <property type="evidence" value="ECO:0007669"/>
    <property type="project" value="UniProtKB-SubCell"/>
</dbReference>
<comment type="subcellular location">
    <subcellularLocation>
        <location evidence="8">Cytoplasm</location>
    </subcellularLocation>
</comment>
<keyword evidence="7 8" id="KW-0275">Fatty acid biosynthesis</keyword>
<evidence type="ECO:0000313" key="10">
    <source>
        <dbReference type="EMBL" id="RSU13092.1"/>
    </source>
</evidence>
<evidence type="ECO:0000256" key="2">
    <source>
        <dbReference type="ARBA" id="ARBA00022679"/>
    </source>
</evidence>
<dbReference type="RefSeq" id="WP_126808152.1">
    <property type="nucleotide sequence ID" value="NZ_NGKA01000006.1"/>
</dbReference>
<dbReference type="GO" id="GO:0006633">
    <property type="term" value="P:fatty acid biosynthetic process"/>
    <property type="evidence" value="ECO:0007669"/>
    <property type="project" value="UniProtKB-UniRule"/>
</dbReference>
<dbReference type="GO" id="GO:0000287">
    <property type="term" value="F:magnesium ion binding"/>
    <property type="evidence" value="ECO:0007669"/>
    <property type="project" value="UniProtKB-UniRule"/>
</dbReference>
<dbReference type="InterPro" id="IPR008278">
    <property type="entry name" value="4-PPantetheinyl_Trfase_dom"/>
</dbReference>
<dbReference type="SUPFAM" id="SSF56214">
    <property type="entry name" value="4'-phosphopantetheinyl transferase"/>
    <property type="match status" value="1"/>
</dbReference>
<keyword evidence="11" id="KW-1185">Reference proteome</keyword>
<dbReference type="NCBIfam" id="TIGR00516">
    <property type="entry name" value="acpS"/>
    <property type="match status" value="1"/>
</dbReference>
<dbReference type="InterPro" id="IPR004568">
    <property type="entry name" value="Ppantetheine-prot_Trfase_dom"/>
</dbReference>
<evidence type="ECO:0000256" key="4">
    <source>
        <dbReference type="ARBA" id="ARBA00022832"/>
    </source>
</evidence>
<evidence type="ECO:0000256" key="8">
    <source>
        <dbReference type="HAMAP-Rule" id="MF_00101"/>
    </source>
</evidence>
<dbReference type="NCBIfam" id="TIGR00556">
    <property type="entry name" value="pantethn_trn"/>
    <property type="match status" value="1"/>
</dbReference>
<evidence type="ECO:0000256" key="3">
    <source>
        <dbReference type="ARBA" id="ARBA00022723"/>
    </source>
</evidence>